<proteinExistence type="predicted"/>
<dbReference type="Proteomes" id="UP001412239">
    <property type="component" value="Unassembled WGS sequence"/>
</dbReference>
<dbReference type="EMBL" id="LN891502">
    <property type="protein sequence ID" value="CUS06709.1"/>
    <property type="molecule type" value="Genomic_DNA"/>
</dbReference>
<name>A0A292PHQ6_9PEZI</name>
<sequence length="126" mass="14180">MALCAGREAYHSLQLLELGRGIIMGFTIDPRSEFSELGKDHRFERPDQAQNRVGSRHWDAVKEMDVILDRIRTFPGYCGFLLPPPLEDLMKLAENGPLVVFNCTPHRSDAIIVTTSGITSLELQKL</sequence>
<organism evidence="1 2">
    <name type="scientific">Tuber aestivum</name>
    <name type="common">summer truffle</name>
    <dbReference type="NCBI Taxonomy" id="59557"/>
    <lineage>
        <taxon>Eukaryota</taxon>
        <taxon>Fungi</taxon>
        <taxon>Dikarya</taxon>
        <taxon>Ascomycota</taxon>
        <taxon>Pezizomycotina</taxon>
        <taxon>Pezizomycetes</taxon>
        <taxon>Pezizales</taxon>
        <taxon>Tuberaceae</taxon>
        <taxon>Tuber</taxon>
    </lineage>
</organism>
<accession>A0A292PHQ6</accession>
<gene>
    <name evidence="1" type="ORF">GSTUAT00009216001</name>
</gene>
<feature type="non-terminal residue" evidence="1">
    <location>
        <position position="126"/>
    </location>
</feature>
<evidence type="ECO:0000313" key="1">
    <source>
        <dbReference type="EMBL" id="CUS06709.1"/>
    </source>
</evidence>
<evidence type="ECO:0000313" key="2">
    <source>
        <dbReference type="Proteomes" id="UP001412239"/>
    </source>
</evidence>
<keyword evidence="2" id="KW-1185">Reference proteome</keyword>
<protein>
    <submittedName>
        <fullName evidence="1">Uncharacterized protein</fullName>
    </submittedName>
</protein>
<dbReference type="AlphaFoldDB" id="A0A292PHQ6"/>
<reference evidence="1" key="1">
    <citation type="submission" date="2015-10" db="EMBL/GenBank/DDBJ databases">
        <authorList>
            <person name="Regsiter A."/>
            <person name="william w."/>
        </authorList>
    </citation>
    <scope>NUCLEOTIDE SEQUENCE</scope>
    <source>
        <strain evidence="1">Montdore</strain>
    </source>
</reference>